<proteinExistence type="predicted"/>
<organism evidence="2 3">
    <name type="scientific">Seminavis robusta</name>
    <dbReference type="NCBI Taxonomy" id="568900"/>
    <lineage>
        <taxon>Eukaryota</taxon>
        <taxon>Sar</taxon>
        <taxon>Stramenopiles</taxon>
        <taxon>Ochrophyta</taxon>
        <taxon>Bacillariophyta</taxon>
        <taxon>Bacillariophyceae</taxon>
        <taxon>Bacillariophycidae</taxon>
        <taxon>Naviculales</taxon>
        <taxon>Naviculaceae</taxon>
        <taxon>Seminavis</taxon>
    </lineage>
</organism>
<feature type="region of interest" description="Disordered" evidence="1">
    <location>
        <begin position="32"/>
        <end position="58"/>
    </location>
</feature>
<name>A0A9N8HMC0_9STRA</name>
<gene>
    <name evidence="2" type="ORF">SEMRO_986_G228111.1</name>
</gene>
<evidence type="ECO:0000313" key="3">
    <source>
        <dbReference type="Proteomes" id="UP001153069"/>
    </source>
</evidence>
<feature type="compositionally biased region" description="Polar residues" evidence="1">
    <location>
        <begin position="132"/>
        <end position="154"/>
    </location>
</feature>
<feature type="region of interest" description="Disordered" evidence="1">
    <location>
        <begin position="132"/>
        <end position="208"/>
    </location>
</feature>
<accession>A0A9N8HMC0</accession>
<comment type="caution">
    <text evidence="2">The sequence shown here is derived from an EMBL/GenBank/DDBJ whole genome shotgun (WGS) entry which is preliminary data.</text>
</comment>
<feature type="compositionally biased region" description="Polar residues" evidence="1">
    <location>
        <begin position="168"/>
        <end position="190"/>
    </location>
</feature>
<dbReference type="EMBL" id="CAICTM010000984">
    <property type="protein sequence ID" value="CAB9519071.1"/>
    <property type="molecule type" value="Genomic_DNA"/>
</dbReference>
<evidence type="ECO:0000256" key="1">
    <source>
        <dbReference type="SAM" id="MobiDB-lite"/>
    </source>
</evidence>
<dbReference type="AlphaFoldDB" id="A0A9N8HMC0"/>
<sequence>MEASQERMRLLEARFQNSIAVLDNAKKVRGEAGATNVPVASPEQRCRQEDPDNVPSGLYSPRINEKKHSHSRIGCLKHVASSTETNVPLALSPNLPSSTARARATLDLQDGTANGSSLLGWLERDVQARSRLTSGNRQQFSGASSLGEDTTNLHTNRRPGSILGLHGTSRTPFNTSPRTSSLGTLTNQQRHNLKGPSSKRTNKSKSHR</sequence>
<reference evidence="2" key="1">
    <citation type="submission" date="2020-06" db="EMBL/GenBank/DDBJ databases">
        <authorList>
            <consortium name="Plant Systems Biology data submission"/>
        </authorList>
    </citation>
    <scope>NUCLEOTIDE SEQUENCE</scope>
    <source>
        <strain evidence="2">D6</strain>
    </source>
</reference>
<dbReference type="Proteomes" id="UP001153069">
    <property type="component" value="Unassembled WGS sequence"/>
</dbReference>
<keyword evidence="3" id="KW-1185">Reference proteome</keyword>
<protein>
    <submittedName>
        <fullName evidence="2">Uncharacterized protein</fullName>
    </submittedName>
</protein>
<evidence type="ECO:0000313" key="2">
    <source>
        <dbReference type="EMBL" id="CAB9519071.1"/>
    </source>
</evidence>